<dbReference type="SUPFAM" id="SSF103473">
    <property type="entry name" value="MFS general substrate transporter"/>
    <property type="match status" value="1"/>
</dbReference>
<feature type="transmembrane region" description="Helical" evidence="4">
    <location>
        <begin position="367"/>
        <end position="387"/>
    </location>
</feature>
<evidence type="ECO:0000256" key="2">
    <source>
        <dbReference type="ARBA" id="ARBA00022989"/>
    </source>
</evidence>
<feature type="transmembrane region" description="Helical" evidence="4">
    <location>
        <begin position="280"/>
        <end position="298"/>
    </location>
</feature>
<dbReference type="OrthoDB" id="8558006at2"/>
<keyword evidence="1 4" id="KW-0812">Transmembrane</keyword>
<evidence type="ECO:0000259" key="5">
    <source>
        <dbReference type="PROSITE" id="PS50850"/>
    </source>
</evidence>
<evidence type="ECO:0000313" key="7">
    <source>
        <dbReference type="Proteomes" id="UP000286976"/>
    </source>
</evidence>
<keyword evidence="2 4" id="KW-1133">Transmembrane helix</keyword>
<dbReference type="PANTHER" id="PTHR23534">
    <property type="entry name" value="MFS PERMEASE"/>
    <property type="match status" value="1"/>
</dbReference>
<evidence type="ECO:0000256" key="4">
    <source>
        <dbReference type="SAM" id="Phobius"/>
    </source>
</evidence>
<sequence length="401" mass="42817">MSIYADEKKNVAILVISQLLFMVATITVTTLSGVIGQELSPNPNLATLPISLMMIGSLLTTLPASLYMKRVGRRRGFITGAAVGGVGGAALSVYAIASASFLLFCLGNMLIGFYQGFAMYYRFAAADVASPTFRTRAMSFVMAAGLVAAFLGPWNASSMVQLIPSLPNAGPFVMIMVFTALALLLLSQLRVPAPGEPQPSDTERPIKTIVRQPTFLVALLSGTVGYTVMALVMTATPLALRARGYDMGDVAFIIQWHVLGMFAPSFFTGSLINRFGVDRVVLAGVVVFIGSIAIAVAGETLTHFWFSLVLLGVGWNFLFISGSALVATTHTEAERGKVQGANDLIVFSFSAAGSLLAGSLLHSLGWATLNLAMLPAIVLVAVVTWSWQFKRRRHSRVSENH</sequence>
<dbReference type="InterPro" id="IPR011701">
    <property type="entry name" value="MFS"/>
</dbReference>
<feature type="transmembrane region" description="Helical" evidence="4">
    <location>
        <begin position="76"/>
        <end position="95"/>
    </location>
</feature>
<dbReference type="RefSeq" id="WP_126757721.1">
    <property type="nucleotide sequence ID" value="NZ_PIPQ01000005.1"/>
</dbReference>
<feature type="transmembrane region" description="Helical" evidence="4">
    <location>
        <begin position="252"/>
        <end position="273"/>
    </location>
</feature>
<feature type="transmembrane region" description="Helical" evidence="4">
    <location>
        <begin position="12"/>
        <end position="34"/>
    </location>
</feature>
<dbReference type="Proteomes" id="UP000286976">
    <property type="component" value="Unassembled WGS sequence"/>
</dbReference>
<dbReference type="Pfam" id="PF07690">
    <property type="entry name" value="MFS_1"/>
    <property type="match status" value="1"/>
</dbReference>
<keyword evidence="3 4" id="KW-0472">Membrane</keyword>
<feature type="transmembrane region" description="Helical" evidence="4">
    <location>
        <begin position="46"/>
        <end position="64"/>
    </location>
</feature>
<gene>
    <name evidence="6" type="ORF">CWE15_08820</name>
</gene>
<feature type="transmembrane region" description="Helical" evidence="4">
    <location>
        <begin position="214"/>
        <end position="240"/>
    </location>
</feature>
<dbReference type="PANTHER" id="PTHR23534:SF1">
    <property type="entry name" value="MAJOR FACILITATOR SUPERFAMILY PROTEIN"/>
    <property type="match status" value="1"/>
</dbReference>
<organism evidence="6 7">
    <name type="scientific">Aliidiomarina taiwanensis</name>
    <dbReference type="NCBI Taxonomy" id="946228"/>
    <lineage>
        <taxon>Bacteria</taxon>
        <taxon>Pseudomonadati</taxon>
        <taxon>Pseudomonadota</taxon>
        <taxon>Gammaproteobacteria</taxon>
        <taxon>Alteromonadales</taxon>
        <taxon>Idiomarinaceae</taxon>
        <taxon>Aliidiomarina</taxon>
    </lineage>
</organism>
<evidence type="ECO:0000313" key="6">
    <source>
        <dbReference type="EMBL" id="RUO39846.1"/>
    </source>
</evidence>
<evidence type="ECO:0000256" key="3">
    <source>
        <dbReference type="ARBA" id="ARBA00023136"/>
    </source>
</evidence>
<keyword evidence="7" id="KW-1185">Reference proteome</keyword>
<dbReference type="InterPro" id="IPR020846">
    <property type="entry name" value="MFS_dom"/>
</dbReference>
<proteinExistence type="predicted"/>
<feature type="transmembrane region" description="Helical" evidence="4">
    <location>
        <begin position="172"/>
        <end position="193"/>
    </location>
</feature>
<reference evidence="6 7" key="1">
    <citation type="journal article" date="2011" name="Front. Microbiol.">
        <title>Genomic signatures of strain selection and enhancement in Bacillus atrophaeus var. globigii, a historical biowarfare simulant.</title>
        <authorList>
            <person name="Gibbons H.S."/>
            <person name="Broomall S.M."/>
            <person name="McNew L.A."/>
            <person name="Daligault H."/>
            <person name="Chapman C."/>
            <person name="Bruce D."/>
            <person name="Karavis M."/>
            <person name="Krepps M."/>
            <person name="McGregor P.A."/>
            <person name="Hong C."/>
            <person name="Park K.H."/>
            <person name="Akmal A."/>
            <person name="Feldman A."/>
            <person name="Lin J.S."/>
            <person name="Chang W.E."/>
            <person name="Higgs B.W."/>
            <person name="Demirev P."/>
            <person name="Lindquist J."/>
            <person name="Liem A."/>
            <person name="Fochler E."/>
            <person name="Read T.D."/>
            <person name="Tapia R."/>
            <person name="Johnson S."/>
            <person name="Bishop-Lilly K.A."/>
            <person name="Detter C."/>
            <person name="Han C."/>
            <person name="Sozhamannan S."/>
            <person name="Rosenzweig C.N."/>
            <person name="Skowronski E.W."/>
        </authorList>
    </citation>
    <scope>NUCLEOTIDE SEQUENCE [LARGE SCALE GENOMIC DNA]</scope>
    <source>
        <strain evidence="6 7">AIT1</strain>
    </source>
</reference>
<dbReference type="Gene3D" id="1.20.1250.20">
    <property type="entry name" value="MFS general substrate transporter like domains"/>
    <property type="match status" value="1"/>
</dbReference>
<accession>A0A432X0W3</accession>
<evidence type="ECO:0000256" key="1">
    <source>
        <dbReference type="ARBA" id="ARBA00022692"/>
    </source>
</evidence>
<feature type="transmembrane region" description="Helical" evidence="4">
    <location>
        <begin position="101"/>
        <end position="121"/>
    </location>
</feature>
<dbReference type="GO" id="GO:0022857">
    <property type="term" value="F:transmembrane transporter activity"/>
    <property type="evidence" value="ECO:0007669"/>
    <property type="project" value="InterPro"/>
</dbReference>
<name>A0A432X0W3_9GAMM</name>
<feature type="domain" description="Major facilitator superfamily (MFS) profile" evidence="5">
    <location>
        <begin position="214"/>
        <end position="401"/>
    </location>
</feature>
<dbReference type="AlphaFoldDB" id="A0A432X0W3"/>
<feature type="transmembrane region" description="Helical" evidence="4">
    <location>
        <begin position="340"/>
        <end position="361"/>
    </location>
</feature>
<feature type="transmembrane region" description="Helical" evidence="4">
    <location>
        <begin position="133"/>
        <end position="152"/>
    </location>
</feature>
<comment type="caution">
    <text evidence="6">The sequence shown here is derived from an EMBL/GenBank/DDBJ whole genome shotgun (WGS) entry which is preliminary data.</text>
</comment>
<dbReference type="EMBL" id="PIPQ01000005">
    <property type="protein sequence ID" value="RUO39846.1"/>
    <property type="molecule type" value="Genomic_DNA"/>
</dbReference>
<feature type="transmembrane region" description="Helical" evidence="4">
    <location>
        <begin position="304"/>
        <end position="328"/>
    </location>
</feature>
<dbReference type="PROSITE" id="PS50850">
    <property type="entry name" value="MFS"/>
    <property type="match status" value="1"/>
</dbReference>
<protein>
    <submittedName>
        <fullName evidence="6">MFS transporter</fullName>
    </submittedName>
</protein>
<dbReference type="InterPro" id="IPR036259">
    <property type="entry name" value="MFS_trans_sf"/>
</dbReference>